<comment type="caution">
    <text evidence="1">The sequence shown here is derived from an EMBL/GenBank/DDBJ whole genome shotgun (WGS) entry which is preliminary data.</text>
</comment>
<accession>A0AAW7XBJ7</accession>
<feature type="non-terminal residue" evidence="1">
    <location>
        <position position="93"/>
    </location>
</feature>
<gene>
    <name evidence="1" type="ORF">Q4521_21355</name>
</gene>
<name>A0AAW7XBJ7_9GAMM</name>
<dbReference type="EMBL" id="JAUOPB010000179">
    <property type="protein sequence ID" value="MDO6425042.1"/>
    <property type="molecule type" value="Genomic_DNA"/>
</dbReference>
<feature type="non-terminal residue" evidence="1">
    <location>
        <position position="1"/>
    </location>
</feature>
<sequence>AFENVPKHKLGHKKMVVIQLSGGNDGLNTVVPFRNDLYYKKRPKIAINYKNLLHLNNELALPDYMSPLKNLYDSGYLSIINNVGYPNPVRSHF</sequence>
<organism evidence="1 2">
    <name type="scientific">Saccharophagus degradans</name>
    <dbReference type="NCBI Taxonomy" id="86304"/>
    <lineage>
        <taxon>Bacteria</taxon>
        <taxon>Pseudomonadati</taxon>
        <taxon>Pseudomonadota</taxon>
        <taxon>Gammaproteobacteria</taxon>
        <taxon>Cellvibrionales</taxon>
        <taxon>Cellvibrionaceae</taxon>
        <taxon>Saccharophagus</taxon>
    </lineage>
</organism>
<proteinExistence type="predicted"/>
<protein>
    <recommendedName>
        <fullName evidence="3">Twin-arginine translocation pathway signal</fullName>
    </recommendedName>
</protein>
<dbReference type="AlphaFoldDB" id="A0AAW7XBJ7"/>
<evidence type="ECO:0000313" key="1">
    <source>
        <dbReference type="EMBL" id="MDO6425042.1"/>
    </source>
</evidence>
<dbReference type="Proteomes" id="UP001169760">
    <property type="component" value="Unassembled WGS sequence"/>
</dbReference>
<evidence type="ECO:0008006" key="3">
    <source>
        <dbReference type="Google" id="ProtNLM"/>
    </source>
</evidence>
<reference evidence="1" key="1">
    <citation type="submission" date="2023-07" db="EMBL/GenBank/DDBJ databases">
        <title>Genome content predicts the carbon catabolic preferences of heterotrophic bacteria.</title>
        <authorList>
            <person name="Gralka M."/>
        </authorList>
    </citation>
    <scope>NUCLEOTIDE SEQUENCE</scope>
    <source>
        <strain evidence="1">I3M17_2</strain>
    </source>
</reference>
<evidence type="ECO:0000313" key="2">
    <source>
        <dbReference type="Proteomes" id="UP001169760"/>
    </source>
</evidence>
<dbReference type="RefSeq" id="WP_369292775.1">
    <property type="nucleotide sequence ID" value="NZ_JAUOPB010000179.1"/>
</dbReference>